<keyword evidence="5" id="KW-0560">Oxidoreductase</keyword>
<name>A0A553JKU9_SHEHA</name>
<dbReference type="OrthoDB" id="9766796at2"/>
<reference evidence="8" key="1">
    <citation type="submission" date="2019-07" db="EMBL/GenBank/DDBJ databases">
        <title>Shewanella sp. YLB-08 draft genomic sequence.</title>
        <authorList>
            <person name="Yu L."/>
        </authorList>
    </citation>
    <scope>NUCLEOTIDE SEQUENCE [LARGE SCALE GENOMIC DNA]</scope>
    <source>
        <strain evidence="8">JCM 20706</strain>
    </source>
</reference>
<dbReference type="PANTHER" id="PTHR11985:SF15">
    <property type="entry name" value="GLYCEROL-3-PHOSPHATE DEHYDROGENASE, MITOCHONDRIAL"/>
    <property type="match status" value="1"/>
</dbReference>
<comment type="cofactor">
    <cofactor evidence="1">
        <name>FAD</name>
        <dbReference type="ChEBI" id="CHEBI:57692"/>
    </cofactor>
</comment>
<comment type="similarity">
    <text evidence="2">Belongs to the FAD-dependent glycerol-3-phosphate dehydrogenase family.</text>
</comment>
<dbReference type="InterPro" id="IPR036188">
    <property type="entry name" value="FAD/NAD-bd_sf"/>
</dbReference>
<dbReference type="InterPro" id="IPR000447">
    <property type="entry name" value="G3P_DH_FAD-dep"/>
</dbReference>
<dbReference type="EMBL" id="VKGK01000023">
    <property type="protein sequence ID" value="TRY13083.1"/>
    <property type="molecule type" value="Genomic_DNA"/>
</dbReference>
<keyword evidence="4" id="KW-0274">FAD</keyword>
<evidence type="ECO:0000313" key="8">
    <source>
        <dbReference type="Proteomes" id="UP000318126"/>
    </source>
</evidence>
<dbReference type="AlphaFoldDB" id="A0A553JKU9"/>
<gene>
    <name evidence="7" type="ORF">FN961_17600</name>
</gene>
<evidence type="ECO:0000313" key="7">
    <source>
        <dbReference type="EMBL" id="TRY13083.1"/>
    </source>
</evidence>
<organism evidence="7 8">
    <name type="scientific">Shewanella hanedai</name>
    <name type="common">Alteromonas hanedai</name>
    <dbReference type="NCBI Taxonomy" id="25"/>
    <lineage>
        <taxon>Bacteria</taxon>
        <taxon>Pseudomonadati</taxon>
        <taxon>Pseudomonadota</taxon>
        <taxon>Gammaproteobacteria</taxon>
        <taxon>Alteromonadales</taxon>
        <taxon>Shewanellaceae</taxon>
        <taxon>Shewanella</taxon>
    </lineage>
</organism>
<dbReference type="PRINTS" id="PR01001">
    <property type="entry name" value="FADG3PDH"/>
</dbReference>
<evidence type="ECO:0000256" key="5">
    <source>
        <dbReference type="ARBA" id="ARBA00023002"/>
    </source>
</evidence>
<dbReference type="Proteomes" id="UP000318126">
    <property type="component" value="Unassembled WGS sequence"/>
</dbReference>
<dbReference type="Gene3D" id="3.30.9.10">
    <property type="entry name" value="D-Amino Acid Oxidase, subunit A, domain 2"/>
    <property type="match status" value="1"/>
</dbReference>
<evidence type="ECO:0000256" key="4">
    <source>
        <dbReference type="ARBA" id="ARBA00022827"/>
    </source>
</evidence>
<evidence type="ECO:0000256" key="1">
    <source>
        <dbReference type="ARBA" id="ARBA00001974"/>
    </source>
</evidence>
<protein>
    <submittedName>
        <fullName evidence="7">FAD-dependent oxidoreductase</fullName>
    </submittedName>
</protein>
<dbReference type="GO" id="GO:0004368">
    <property type="term" value="F:glycerol-3-phosphate dehydrogenase (quinone) activity"/>
    <property type="evidence" value="ECO:0007669"/>
    <property type="project" value="InterPro"/>
</dbReference>
<sequence>MDQLDLIVIGGGINGAGIAQSASAAGYSVLLLEEGEVGEQTSANSSKLIHGGLRYLESGHVSLVRKSLSERRALLRLAPSLVKPVPFYIPVYDNSQRSQWMIRAGLSAYALLSELDPLGRYKSIPAAQWPNIRGLKLQGLEAVFQYWDAQTDDKALTQAVIKSAIELGANVLEQTRCDAIVHRPGYCEVSYLYQGEPTKVKASCVINATGPWVNDLIGCVTPPMAKEEIDLVQGTHLLLDITPPDGILYLESCFDQRVVFVIPWQGKTLLGTTETQLADLEGKPTPTREEIVYLLGIYQHYFTDAGEIEILESKIVETFCGVRVLPKQAGSSFDHSRELWLQTRDSHPRILTLYGGKLTTFRTTAKEVTLWLESRLGGRKMLADIDKLPLY</sequence>
<proteinExistence type="inferred from homology"/>
<dbReference type="PANTHER" id="PTHR11985">
    <property type="entry name" value="GLYCEROL-3-PHOSPHATE DEHYDROGENASE"/>
    <property type="match status" value="1"/>
</dbReference>
<dbReference type="InterPro" id="IPR006076">
    <property type="entry name" value="FAD-dep_OxRdtase"/>
</dbReference>
<dbReference type="SUPFAM" id="SSF51905">
    <property type="entry name" value="FAD/NAD(P)-binding domain"/>
    <property type="match status" value="1"/>
</dbReference>
<evidence type="ECO:0000256" key="3">
    <source>
        <dbReference type="ARBA" id="ARBA00022630"/>
    </source>
</evidence>
<keyword evidence="3" id="KW-0285">Flavoprotein</keyword>
<accession>A0A553JKU9</accession>
<dbReference type="Gene3D" id="3.50.50.60">
    <property type="entry name" value="FAD/NAD(P)-binding domain"/>
    <property type="match status" value="1"/>
</dbReference>
<feature type="domain" description="FAD dependent oxidoreductase" evidence="6">
    <location>
        <begin position="5"/>
        <end position="360"/>
    </location>
</feature>
<keyword evidence="8" id="KW-1185">Reference proteome</keyword>
<dbReference type="Pfam" id="PF01266">
    <property type="entry name" value="DAO"/>
    <property type="match status" value="1"/>
</dbReference>
<dbReference type="RefSeq" id="WP_144041490.1">
    <property type="nucleotide sequence ID" value="NZ_BMPL01000043.1"/>
</dbReference>
<evidence type="ECO:0000256" key="2">
    <source>
        <dbReference type="ARBA" id="ARBA00007330"/>
    </source>
</evidence>
<comment type="caution">
    <text evidence="7">The sequence shown here is derived from an EMBL/GenBank/DDBJ whole genome shotgun (WGS) entry which is preliminary data.</text>
</comment>
<evidence type="ECO:0000259" key="6">
    <source>
        <dbReference type="Pfam" id="PF01266"/>
    </source>
</evidence>
<dbReference type="GO" id="GO:0046168">
    <property type="term" value="P:glycerol-3-phosphate catabolic process"/>
    <property type="evidence" value="ECO:0007669"/>
    <property type="project" value="TreeGrafter"/>
</dbReference>